<comment type="similarity">
    <text evidence="1">Belongs to the DEAD box helicase family. DEAH subfamily.</text>
</comment>
<keyword evidence="8" id="KW-0862">Zinc</keyword>
<evidence type="ECO:0000256" key="1">
    <source>
        <dbReference type="ARBA" id="ARBA00008792"/>
    </source>
</evidence>
<dbReference type="PROSITE" id="PS51192">
    <property type="entry name" value="HELICASE_ATP_BIND_1"/>
    <property type="match status" value="1"/>
</dbReference>
<feature type="compositionally biased region" description="Gly residues" evidence="15">
    <location>
        <begin position="56"/>
        <end position="67"/>
    </location>
</feature>
<dbReference type="InterPro" id="IPR014001">
    <property type="entry name" value="Helicase_ATP-bd"/>
</dbReference>
<dbReference type="InterPro" id="IPR048333">
    <property type="entry name" value="HA2_WH"/>
</dbReference>
<dbReference type="FunFam" id="3.40.50.300:FF:000325">
    <property type="entry name" value="ATP-dependent RNA helicase DHX29"/>
    <property type="match status" value="1"/>
</dbReference>
<feature type="compositionally biased region" description="Gly residues" evidence="15">
    <location>
        <begin position="78"/>
        <end position="89"/>
    </location>
</feature>
<keyword evidence="6" id="KW-0378">Hydrolase</keyword>
<evidence type="ECO:0000256" key="2">
    <source>
        <dbReference type="ARBA" id="ARBA00012552"/>
    </source>
</evidence>
<dbReference type="Gene3D" id="3.40.50.300">
    <property type="entry name" value="P-loop containing nucleotide triphosphate hydrolases"/>
    <property type="match status" value="2"/>
</dbReference>
<feature type="compositionally biased region" description="Acidic residues" evidence="15">
    <location>
        <begin position="287"/>
        <end position="298"/>
    </location>
</feature>
<dbReference type="GO" id="GO:0016787">
    <property type="term" value="F:hydrolase activity"/>
    <property type="evidence" value="ECO:0007669"/>
    <property type="project" value="UniProtKB-KW"/>
</dbReference>
<evidence type="ECO:0000256" key="6">
    <source>
        <dbReference type="ARBA" id="ARBA00022801"/>
    </source>
</evidence>
<protein>
    <recommendedName>
        <fullName evidence="13">Putative ATP-dependent RNA helicase DHX57</fullName>
        <ecNumber evidence="2">3.6.4.13</ecNumber>
    </recommendedName>
    <alternativeName>
        <fullName evidence="14">DEAH box protein 57</fullName>
    </alternativeName>
</protein>
<dbReference type="InterPro" id="IPR027417">
    <property type="entry name" value="P-loop_NTPase"/>
</dbReference>
<dbReference type="Proteomes" id="UP000437017">
    <property type="component" value="Unassembled WGS sequence"/>
</dbReference>
<proteinExistence type="inferred from homology"/>
<dbReference type="Pfam" id="PF00270">
    <property type="entry name" value="DEAD"/>
    <property type="match status" value="1"/>
</dbReference>
<evidence type="ECO:0000256" key="10">
    <source>
        <dbReference type="ARBA" id="ARBA00023054"/>
    </source>
</evidence>
<evidence type="ECO:0000256" key="8">
    <source>
        <dbReference type="ARBA" id="ARBA00022833"/>
    </source>
</evidence>
<dbReference type="CDD" id="cd17985">
    <property type="entry name" value="DEXHc_DHX57"/>
    <property type="match status" value="1"/>
</dbReference>
<reference evidence="18 19" key="1">
    <citation type="journal article" date="2019" name="PLoS ONE">
        <title>Genomic analyses reveal an absence of contemporary introgressive admixture between fin whales and blue whales, despite known hybrids.</title>
        <authorList>
            <person name="Westbury M.V."/>
            <person name="Petersen B."/>
            <person name="Lorenzen E.D."/>
        </authorList>
    </citation>
    <scope>NUCLEOTIDE SEQUENCE [LARGE SCALE GENOMIC DNA]</scope>
    <source>
        <strain evidence="18">FinWhale-01</strain>
    </source>
</reference>
<evidence type="ECO:0000259" key="16">
    <source>
        <dbReference type="PROSITE" id="PS51192"/>
    </source>
</evidence>
<dbReference type="SMART" id="SM00847">
    <property type="entry name" value="HA2"/>
    <property type="match status" value="1"/>
</dbReference>
<evidence type="ECO:0000256" key="11">
    <source>
        <dbReference type="ARBA" id="ARBA00047984"/>
    </source>
</evidence>
<keyword evidence="7" id="KW-0347">Helicase</keyword>
<dbReference type="InterPro" id="IPR007502">
    <property type="entry name" value="Helicase-assoc_dom"/>
</dbReference>
<dbReference type="Gene3D" id="1.20.120.1080">
    <property type="match status" value="1"/>
</dbReference>
<dbReference type="Pfam" id="PF26026">
    <property type="entry name" value="RNA_hel_CTD"/>
    <property type="match status" value="1"/>
</dbReference>
<dbReference type="CDD" id="cd18791">
    <property type="entry name" value="SF2_C_RHA"/>
    <property type="match status" value="1"/>
</dbReference>
<dbReference type="PROSITE" id="PS51194">
    <property type="entry name" value="HELICASE_CTER"/>
    <property type="match status" value="1"/>
</dbReference>
<keyword evidence="4" id="KW-0547">Nucleotide-binding</keyword>
<dbReference type="Pfam" id="PF07717">
    <property type="entry name" value="OB_NTP_bind"/>
    <property type="match status" value="1"/>
</dbReference>
<evidence type="ECO:0000256" key="7">
    <source>
        <dbReference type="ARBA" id="ARBA00022806"/>
    </source>
</evidence>
<evidence type="ECO:0000256" key="5">
    <source>
        <dbReference type="ARBA" id="ARBA00022771"/>
    </source>
</evidence>
<evidence type="ECO:0000256" key="9">
    <source>
        <dbReference type="ARBA" id="ARBA00022840"/>
    </source>
</evidence>
<evidence type="ECO:0000256" key="15">
    <source>
        <dbReference type="SAM" id="MobiDB-lite"/>
    </source>
</evidence>
<dbReference type="InterPro" id="IPR011709">
    <property type="entry name" value="DEAD-box_helicase_OB_fold"/>
</dbReference>
<dbReference type="SUPFAM" id="SSF52540">
    <property type="entry name" value="P-loop containing nucleoside triphosphate hydrolases"/>
    <property type="match status" value="1"/>
</dbReference>
<dbReference type="InterPro" id="IPR011545">
    <property type="entry name" value="DEAD/DEAH_box_helicase_dom"/>
</dbReference>
<dbReference type="Pfam" id="PF04408">
    <property type="entry name" value="WHD_HA2"/>
    <property type="match status" value="1"/>
</dbReference>
<dbReference type="GO" id="GO:0005524">
    <property type="term" value="F:ATP binding"/>
    <property type="evidence" value="ECO:0007669"/>
    <property type="project" value="UniProtKB-KW"/>
</dbReference>
<organism evidence="18 19">
    <name type="scientific">Balaenoptera physalus</name>
    <name type="common">Fin whale</name>
    <name type="synonym">Balaena physalus</name>
    <dbReference type="NCBI Taxonomy" id="9770"/>
    <lineage>
        <taxon>Eukaryota</taxon>
        <taxon>Metazoa</taxon>
        <taxon>Chordata</taxon>
        <taxon>Craniata</taxon>
        <taxon>Vertebrata</taxon>
        <taxon>Euteleostomi</taxon>
        <taxon>Mammalia</taxon>
        <taxon>Eutheria</taxon>
        <taxon>Laurasiatheria</taxon>
        <taxon>Artiodactyla</taxon>
        <taxon>Whippomorpha</taxon>
        <taxon>Cetacea</taxon>
        <taxon>Mysticeti</taxon>
        <taxon>Balaenopteridae</taxon>
        <taxon>Balaenoptera</taxon>
    </lineage>
</organism>
<dbReference type="EMBL" id="SGJD01004432">
    <property type="protein sequence ID" value="KAB0391573.1"/>
    <property type="molecule type" value="Genomic_DNA"/>
</dbReference>
<dbReference type="InterPro" id="IPR001650">
    <property type="entry name" value="Helicase_C-like"/>
</dbReference>
<dbReference type="SMART" id="SM00487">
    <property type="entry name" value="DEXDc"/>
    <property type="match status" value="1"/>
</dbReference>
<keyword evidence="5" id="KW-0863">Zinc-finger</keyword>
<dbReference type="FunFam" id="1.20.120.1080:FF:000002">
    <property type="entry name" value="Putative ATP-dependent RNA helicase DHX36"/>
    <property type="match status" value="1"/>
</dbReference>
<keyword evidence="3" id="KW-0479">Metal-binding</keyword>
<dbReference type="GO" id="GO:0003723">
    <property type="term" value="F:RNA binding"/>
    <property type="evidence" value="ECO:0007669"/>
    <property type="project" value="TreeGrafter"/>
</dbReference>
<dbReference type="PANTHER" id="PTHR18934:SF145">
    <property type="entry name" value="ATP-DEPENDENT RNA HELICASE DHX57-RELATED"/>
    <property type="match status" value="1"/>
</dbReference>
<feature type="region of interest" description="Disordered" evidence="15">
    <location>
        <begin position="282"/>
        <end position="302"/>
    </location>
</feature>
<evidence type="ECO:0000256" key="4">
    <source>
        <dbReference type="ARBA" id="ARBA00022741"/>
    </source>
</evidence>
<dbReference type="GO" id="GO:0003724">
    <property type="term" value="F:RNA helicase activity"/>
    <property type="evidence" value="ECO:0007669"/>
    <property type="project" value="UniProtKB-EC"/>
</dbReference>
<evidence type="ECO:0000256" key="3">
    <source>
        <dbReference type="ARBA" id="ARBA00022723"/>
    </source>
</evidence>
<evidence type="ECO:0000313" key="19">
    <source>
        <dbReference type="Proteomes" id="UP000437017"/>
    </source>
</evidence>
<dbReference type="FunFam" id="3.40.50.300:FF:000284">
    <property type="entry name" value="probable ATP-dependent RNA helicase YTHDC2"/>
    <property type="match status" value="1"/>
</dbReference>
<dbReference type="PANTHER" id="PTHR18934">
    <property type="entry name" value="ATP-DEPENDENT RNA HELICASE"/>
    <property type="match status" value="1"/>
</dbReference>
<keyword evidence="9" id="KW-0067">ATP-binding</keyword>
<feature type="domain" description="Helicase ATP-binding" evidence="16">
    <location>
        <begin position="367"/>
        <end position="534"/>
    </location>
</feature>
<evidence type="ECO:0000256" key="12">
    <source>
        <dbReference type="ARBA" id="ARBA00057709"/>
    </source>
</evidence>
<evidence type="ECO:0000256" key="13">
    <source>
        <dbReference type="ARBA" id="ARBA00071682"/>
    </source>
</evidence>
<evidence type="ECO:0000256" key="14">
    <source>
        <dbReference type="ARBA" id="ARBA00083389"/>
    </source>
</evidence>
<dbReference type="AlphaFoldDB" id="A0A643BUD7"/>
<dbReference type="Pfam" id="PF21010">
    <property type="entry name" value="HA2_C"/>
    <property type="match status" value="1"/>
</dbReference>
<accession>A0A643BUD7</accession>
<name>A0A643BUD7_BALPH</name>
<feature type="region of interest" description="Disordered" evidence="15">
    <location>
        <begin position="1"/>
        <end position="107"/>
    </location>
</feature>
<evidence type="ECO:0000259" key="17">
    <source>
        <dbReference type="PROSITE" id="PS51194"/>
    </source>
</evidence>
<dbReference type="EC" id="3.6.4.13" evidence="2"/>
<keyword evidence="10" id="KW-0175">Coiled coil</keyword>
<evidence type="ECO:0000313" key="18">
    <source>
        <dbReference type="EMBL" id="KAB0391573.1"/>
    </source>
</evidence>
<dbReference type="OrthoDB" id="5600252at2759"/>
<keyword evidence="19" id="KW-1185">Reference proteome</keyword>
<sequence length="1177" mass="131546">MGDQAPLTRKRIDKGPRLSQSEGARAGPLQLGRCGAAPGEVPVKMSSSVRRKGKPGKGGGKGSSRGGRGGRSHASKSHGGGSGGGGIGGNRKASSRIWDDGDDFSIFNESRRSSRSTKYLLELHVMTSVLRVPSNSSVSKGDAHPKWKPEAKVPLQTLHMTSENQEKVKALLRDLQEQDADKLIYENVTFARRGVSGEDEDDEPDDDDEQYWSAGREASLVPDSDPVQCAGSGLVEPQYPEFTASTLAVQKLSRFAFIIYGKIKGNWKFDITQSFLSSSHLAVEKESEPEEETDEDEGPAPVMVENESYVNLKKKISKRYDWQAKSVRAENVKICKQFRIKQASRQFQSILQERQLLPAWEERENILKLLSKHQVLVISGMTGCGKTTQIPQFILDDSLNGPPEKVANIICTQPRRISAISVAERVAKERAERVGLTVGYQIRLESVKSSATRLLYCTTGVLLRRLEGDTALQGITHIIVDEVHERTEESDFLLLVLKDIVLQRPTLQVILMSATLNAELFSKYFNSCPVITIPGRTFPVDQFFLEDAIAVTRYVLQDGSPYARSMKQMSKEKLKARRSRTAFEEVEEDLRFSLHLHDQDSTKDAVPDQQLDFKQLLARYKGVSKSVIRTMSIMDFEKVNLELIEALLEWIVDGKHSYPPGAILVFLPGLAEIKMLYEQLQSNSLFNNRRSNRCVVHPLHSSLSSEEQQAVFVKPPVGVTKIIISTNIAETSITIDDVVYVIDSGKMKEKRYDASKGMESLEDTFVSQANALQRKGRAGRVASGVCFHLFTSHHFSHQLLKQQLPEIQRVPLEQLCLRIKILEMFSTHNLQSVFSRLIEPPHTDSLRASKIRLRDLGALTPDEKLTPLGYHLASLPVDVRIGKLMLFGSIFRCLDPALTIAASLAFKSPFVSPWDKKEEANQKKLEFAFANSDYLALLRAYKGWQLSTKEGMRASYNYCRQNFLSGRVLQEMASLKRQFTELLSDIGFVKEGLRAREIEKRTQGGGDGILDATGEEANSNAENPKLISAMLCAALYPNVVQELKFVTKNDGCVHIHPSSVNYQVRHFDSPYLVYHEKIKTSRVFIRDCSMVSVYPLVLFGGGQVNVQLQRGEFIVSLDDGWIRFAAASHQVAELVKELRCELDQLLQDKIKSPSVDLCACPRGSQIINVIVKLVTTQ</sequence>
<dbReference type="Pfam" id="PF00271">
    <property type="entry name" value="Helicase_C"/>
    <property type="match status" value="1"/>
</dbReference>
<dbReference type="SMART" id="SM00490">
    <property type="entry name" value="HELICc"/>
    <property type="match status" value="1"/>
</dbReference>
<dbReference type="GO" id="GO:0008270">
    <property type="term" value="F:zinc ion binding"/>
    <property type="evidence" value="ECO:0007669"/>
    <property type="project" value="UniProtKB-KW"/>
</dbReference>
<gene>
    <name evidence="18" type="ORF">E2I00_000314</name>
</gene>
<comment type="caution">
    <text evidence="18">The sequence shown here is derived from an EMBL/GenBank/DDBJ whole genome shotgun (WGS) entry which is preliminary data.</text>
</comment>
<comment type="catalytic activity">
    <reaction evidence="11">
        <text>ATP + H2O = ADP + phosphate + H(+)</text>
        <dbReference type="Rhea" id="RHEA:13065"/>
        <dbReference type="ChEBI" id="CHEBI:15377"/>
        <dbReference type="ChEBI" id="CHEBI:15378"/>
        <dbReference type="ChEBI" id="CHEBI:30616"/>
        <dbReference type="ChEBI" id="CHEBI:43474"/>
        <dbReference type="ChEBI" id="CHEBI:456216"/>
        <dbReference type="EC" id="3.6.4.13"/>
    </reaction>
</comment>
<comment type="function">
    <text evidence="12">Probable ATP-binding RNA helicase.</text>
</comment>
<dbReference type="InterPro" id="IPR059023">
    <property type="entry name" value="RNA_hel_CTD"/>
</dbReference>
<feature type="domain" description="Helicase C-terminal" evidence="17">
    <location>
        <begin position="643"/>
        <end position="823"/>
    </location>
</feature>